<evidence type="ECO:0000313" key="2">
    <source>
        <dbReference type="EMBL" id="KAK2729271.1"/>
    </source>
</evidence>
<feature type="compositionally biased region" description="Basic residues" evidence="1">
    <location>
        <begin position="60"/>
        <end position="72"/>
    </location>
</feature>
<reference evidence="2" key="1">
    <citation type="submission" date="2023-02" db="EMBL/GenBank/DDBJ databases">
        <title>Colletotrichum kahawae CIFC_Que2 genome sequencing and assembly.</title>
        <authorList>
            <person name="Baroncelli R."/>
        </authorList>
    </citation>
    <scope>NUCLEOTIDE SEQUENCE</scope>
    <source>
        <strain evidence="2">CIFC_Que2</strain>
    </source>
</reference>
<evidence type="ECO:0000313" key="3">
    <source>
        <dbReference type="Proteomes" id="UP001281614"/>
    </source>
</evidence>
<name>A0AAE0CXI6_COLKA</name>
<accession>A0AAE0CXI6</accession>
<protein>
    <submittedName>
        <fullName evidence="2">Pol-like protein</fullName>
    </submittedName>
</protein>
<evidence type="ECO:0000256" key="1">
    <source>
        <dbReference type="SAM" id="MobiDB-lite"/>
    </source>
</evidence>
<dbReference type="GO" id="GO:0003676">
    <property type="term" value="F:nucleic acid binding"/>
    <property type="evidence" value="ECO:0007669"/>
    <property type="project" value="InterPro"/>
</dbReference>
<feature type="region of interest" description="Disordered" evidence="1">
    <location>
        <begin position="1"/>
        <end position="37"/>
    </location>
</feature>
<dbReference type="InterPro" id="IPR036875">
    <property type="entry name" value="Znf_CCHC_sf"/>
</dbReference>
<keyword evidence="3" id="KW-1185">Reference proteome</keyword>
<feature type="compositionally biased region" description="Basic residues" evidence="1">
    <location>
        <begin position="7"/>
        <end position="20"/>
    </location>
</feature>
<organism evidence="2 3">
    <name type="scientific">Colletotrichum kahawae</name>
    <name type="common">Coffee berry disease fungus</name>
    <dbReference type="NCBI Taxonomy" id="34407"/>
    <lineage>
        <taxon>Eukaryota</taxon>
        <taxon>Fungi</taxon>
        <taxon>Dikarya</taxon>
        <taxon>Ascomycota</taxon>
        <taxon>Pezizomycotina</taxon>
        <taxon>Sordariomycetes</taxon>
        <taxon>Hypocreomycetidae</taxon>
        <taxon>Glomerellales</taxon>
        <taxon>Glomerellaceae</taxon>
        <taxon>Colletotrichum</taxon>
        <taxon>Colletotrichum gloeosporioides species complex</taxon>
    </lineage>
</organism>
<dbReference type="Proteomes" id="UP001281614">
    <property type="component" value="Unassembled WGS sequence"/>
</dbReference>
<feature type="compositionally biased region" description="Low complexity" evidence="1">
    <location>
        <begin position="77"/>
        <end position="88"/>
    </location>
</feature>
<gene>
    <name evidence="2" type="ORF">CKAH01_10359</name>
</gene>
<dbReference type="GO" id="GO:0008270">
    <property type="term" value="F:zinc ion binding"/>
    <property type="evidence" value="ECO:0007669"/>
    <property type="project" value="InterPro"/>
</dbReference>
<dbReference type="EMBL" id="VYYT01000810">
    <property type="protein sequence ID" value="KAK2729271.1"/>
    <property type="molecule type" value="Genomic_DNA"/>
</dbReference>
<dbReference type="SUPFAM" id="SSF57756">
    <property type="entry name" value="Retrovirus zinc finger-like domains"/>
    <property type="match status" value="1"/>
</dbReference>
<comment type="caution">
    <text evidence="2">The sequence shown here is derived from an EMBL/GenBank/DDBJ whole genome shotgun (WGS) entry which is preliminary data.</text>
</comment>
<sequence length="97" mass="10819">MSGISRTKGKEKARLRRRRSSSSSSEDLPQPINDNHKCFNCNQISHIAVWCPRLKRSYPAKAKKVKKVKKAARPKESSSSATEELGSSETEESSGKE</sequence>
<proteinExistence type="predicted"/>
<dbReference type="AlphaFoldDB" id="A0AAE0CXI6"/>
<feature type="region of interest" description="Disordered" evidence="1">
    <location>
        <begin position="60"/>
        <end position="97"/>
    </location>
</feature>